<dbReference type="Proteomes" id="UP000243201">
    <property type="component" value="Unassembled WGS sequence"/>
</dbReference>
<dbReference type="InterPro" id="IPR025110">
    <property type="entry name" value="AMP-bd_C"/>
</dbReference>
<protein>
    <recommendedName>
        <fullName evidence="1">AMP-binding enzyme C-terminal domain-containing protein</fullName>
    </recommendedName>
</protein>
<proteinExistence type="predicted"/>
<evidence type="ECO:0000313" key="3">
    <source>
        <dbReference type="Proteomes" id="UP000243201"/>
    </source>
</evidence>
<dbReference type="SUPFAM" id="SSF56801">
    <property type="entry name" value="Acetyl-CoA synthetase-like"/>
    <property type="match status" value="1"/>
</dbReference>
<evidence type="ECO:0000313" key="2">
    <source>
        <dbReference type="EMBL" id="PMB88871.1"/>
    </source>
</evidence>
<evidence type="ECO:0000259" key="1">
    <source>
        <dbReference type="Pfam" id="PF13193"/>
    </source>
</evidence>
<dbReference type="Gene3D" id="3.30.300.30">
    <property type="match status" value="1"/>
</dbReference>
<dbReference type="EMBL" id="PNGC01000003">
    <property type="protein sequence ID" value="PMB88871.1"/>
    <property type="molecule type" value="Genomic_DNA"/>
</dbReference>
<gene>
    <name evidence="2" type="ORF">CJ240_07570</name>
</gene>
<keyword evidence="3" id="KW-1185">Reference proteome</keyword>
<feature type="domain" description="AMP-binding enzyme C-terminal" evidence="1">
    <location>
        <begin position="2"/>
        <end position="69"/>
    </location>
</feature>
<sequence>MEGVQSAYVVGVPDMKWGEAVNAVLVMEDGYATPSLSEVRAFAGRYLARFEVPQRVSVVVSLPVSSNGKATVSALRAVFTHQD</sequence>
<reference evidence="2 3" key="1">
    <citation type="submission" date="2017-09" db="EMBL/GenBank/DDBJ databases">
        <title>Bacterial strain isolated from the female urinary microbiota.</title>
        <authorList>
            <person name="Thomas-White K."/>
            <person name="Kumar N."/>
            <person name="Forster S."/>
            <person name="Putonti C."/>
            <person name="Lawley T."/>
            <person name="Wolfe A.J."/>
        </authorList>
    </citation>
    <scope>NUCLEOTIDE SEQUENCE [LARGE SCALE GENOMIC DNA]</scope>
    <source>
        <strain evidence="2 3">UMB0744</strain>
    </source>
</reference>
<dbReference type="InterPro" id="IPR045851">
    <property type="entry name" value="AMP-bd_C_sf"/>
</dbReference>
<comment type="caution">
    <text evidence="2">The sequence shown here is derived from an EMBL/GenBank/DDBJ whole genome shotgun (WGS) entry which is preliminary data.</text>
</comment>
<dbReference type="Pfam" id="PF13193">
    <property type="entry name" value="AMP-binding_C"/>
    <property type="match status" value="1"/>
</dbReference>
<organism evidence="2 3">
    <name type="scientific">Varibaculum cambriense</name>
    <dbReference type="NCBI Taxonomy" id="184870"/>
    <lineage>
        <taxon>Bacteria</taxon>
        <taxon>Bacillati</taxon>
        <taxon>Actinomycetota</taxon>
        <taxon>Actinomycetes</taxon>
        <taxon>Actinomycetales</taxon>
        <taxon>Actinomycetaceae</taxon>
        <taxon>Varibaculum</taxon>
    </lineage>
</organism>
<name>A0ABX4UR49_9ACTO</name>
<accession>A0ABX4UR49</accession>